<organism evidence="2 3">
    <name type="scientific">Parasedimentitalea maritima</name>
    <dbReference type="NCBI Taxonomy" id="2578117"/>
    <lineage>
        <taxon>Bacteria</taxon>
        <taxon>Pseudomonadati</taxon>
        <taxon>Pseudomonadota</taxon>
        <taxon>Alphaproteobacteria</taxon>
        <taxon>Rhodobacterales</taxon>
        <taxon>Paracoccaceae</taxon>
        <taxon>Parasedimentitalea</taxon>
    </lineage>
</organism>
<name>A0A6A4RB62_9RHOB</name>
<dbReference type="GO" id="GO:0004252">
    <property type="term" value="F:serine-type endopeptidase activity"/>
    <property type="evidence" value="ECO:0007669"/>
    <property type="project" value="InterPro"/>
</dbReference>
<dbReference type="GO" id="GO:0006465">
    <property type="term" value="P:signal peptide processing"/>
    <property type="evidence" value="ECO:0007669"/>
    <property type="project" value="InterPro"/>
</dbReference>
<dbReference type="SUPFAM" id="SSF51306">
    <property type="entry name" value="LexA/Signal peptidase"/>
    <property type="match status" value="1"/>
</dbReference>
<dbReference type="InterPro" id="IPR036286">
    <property type="entry name" value="LexA/Signal_pep-like_sf"/>
</dbReference>
<dbReference type="EMBL" id="WSFO01000006">
    <property type="protein sequence ID" value="KAE9629617.1"/>
    <property type="molecule type" value="Genomic_DNA"/>
</dbReference>
<evidence type="ECO:0000313" key="3">
    <source>
        <dbReference type="Proteomes" id="UP000441586"/>
    </source>
</evidence>
<dbReference type="Gene3D" id="2.10.109.10">
    <property type="entry name" value="Umud Fragment, subunit A"/>
    <property type="match status" value="1"/>
</dbReference>
<accession>A0A6A4RB62</accession>
<dbReference type="RefSeq" id="WP_368735206.1">
    <property type="nucleotide sequence ID" value="NZ_WSFO01000006.1"/>
</dbReference>
<dbReference type="Proteomes" id="UP000441586">
    <property type="component" value="Unassembled WGS sequence"/>
</dbReference>
<dbReference type="InterPro" id="IPR019533">
    <property type="entry name" value="Peptidase_S26"/>
</dbReference>
<dbReference type="AlphaFoldDB" id="A0A6A4RB62"/>
<reference evidence="2 3" key="1">
    <citation type="submission" date="2019-12" db="EMBL/GenBank/DDBJ databases">
        <authorList>
            <person name="Zhang Y.-J."/>
        </authorList>
    </citation>
    <scope>NUCLEOTIDE SEQUENCE [LARGE SCALE GENOMIC DNA]</scope>
    <source>
        <strain evidence="2 3">H18S-6</strain>
    </source>
</reference>
<feature type="domain" description="Peptidase S26" evidence="1">
    <location>
        <begin position="118"/>
        <end position="167"/>
    </location>
</feature>
<sequence>MKSAYSAATCSPCFSTRIVIFPPAVHNSMLRVSKTFVSGQQQAYLSRMPKSASCFSRNSRTILHTITCSQCFFPILSGFLDLKFSLFKVLLSFFALPALAEDAPQCVCPVCLFGNHQMWVISSDAMAPTLNRGDCARAEYFDPATQSVEVGDVVIFRHPHNSDQKFVFVSRLSPETLSK</sequence>
<gene>
    <name evidence="2" type="ORF">GP644_11415</name>
</gene>
<dbReference type="Pfam" id="PF10502">
    <property type="entry name" value="Peptidase_S26"/>
    <property type="match status" value="1"/>
</dbReference>
<comment type="caution">
    <text evidence="2">The sequence shown here is derived from an EMBL/GenBank/DDBJ whole genome shotgun (WGS) entry which is preliminary data.</text>
</comment>
<proteinExistence type="predicted"/>
<dbReference type="CDD" id="cd06530">
    <property type="entry name" value="S26_SPase_I"/>
    <property type="match status" value="1"/>
</dbReference>
<evidence type="ECO:0000313" key="2">
    <source>
        <dbReference type="EMBL" id="KAE9629617.1"/>
    </source>
</evidence>
<evidence type="ECO:0000259" key="1">
    <source>
        <dbReference type="Pfam" id="PF10502"/>
    </source>
</evidence>
<protein>
    <recommendedName>
        <fullName evidence="1">Peptidase S26 domain-containing protein</fullName>
    </recommendedName>
</protein>